<dbReference type="AlphaFoldDB" id="A0A6G0T3N6"/>
<sequence length="279" mass="33178">MNKGTNLQVRDIQHWHLAHKIIKNRFFTTALMIHNKYYNITIIDVLRVLNKNVSILLEYNTNIHAPIKLREIGPILVINVFVLVLNKFKYNFKHDSVKIYQINICKKNEITLKKNTYIIYFKCFGNIMFSIRFKKHFAVFCIIKRSLLNLYNCSIFTSVVNLVLLILLAVDIRGRYPLSVGLPQFTRLRPFGKGKTFHKRYGIVTTGHGVLHVIGIMWFTRTNLFHTDNTIPLVRCRIKMNNKTISNESIKIFHVQRFVEVDRWNFYFYPKFYIFCYTK</sequence>
<accession>A0A6G0T3N6</accession>
<keyword evidence="1" id="KW-0812">Transmembrane</keyword>
<keyword evidence="1" id="KW-1133">Transmembrane helix</keyword>
<evidence type="ECO:0000256" key="1">
    <source>
        <dbReference type="SAM" id="Phobius"/>
    </source>
</evidence>
<evidence type="ECO:0000313" key="3">
    <source>
        <dbReference type="Proteomes" id="UP000475862"/>
    </source>
</evidence>
<reference evidence="2 3" key="1">
    <citation type="submission" date="2019-08" db="EMBL/GenBank/DDBJ databases">
        <title>The genome of the soybean aphid Biotype 1, its phylome, world population structure and adaptation to the North American continent.</title>
        <authorList>
            <person name="Giordano R."/>
            <person name="Donthu R.K."/>
            <person name="Hernandez A.G."/>
            <person name="Wright C.L."/>
            <person name="Zimin A.V."/>
        </authorList>
    </citation>
    <scope>NUCLEOTIDE SEQUENCE [LARGE SCALE GENOMIC DNA]</scope>
    <source>
        <tissue evidence="2">Whole aphids</tissue>
    </source>
</reference>
<organism evidence="2 3">
    <name type="scientific">Aphis glycines</name>
    <name type="common">Soybean aphid</name>
    <dbReference type="NCBI Taxonomy" id="307491"/>
    <lineage>
        <taxon>Eukaryota</taxon>
        <taxon>Metazoa</taxon>
        <taxon>Ecdysozoa</taxon>
        <taxon>Arthropoda</taxon>
        <taxon>Hexapoda</taxon>
        <taxon>Insecta</taxon>
        <taxon>Pterygota</taxon>
        <taxon>Neoptera</taxon>
        <taxon>Paraneoptera</taxon>
        <taxon>Hemiptera</taxon>
        <taxon>Sternorrhyncha</taxon>
        <taxon>Aphidomorpha</taxon>
        <taxon>Aphidoidea</taxon>
        <taxon>Aphididae</taxon>
        <taxon>Aphidini</taxon>
        <taxon>Aphis</taxon>
        <taxon>Aphis</taxon>
    </lineage>
</organism>
<protein>
    <submittedName>
        <fullName evidence="2">Uncharacterized protein</fullName>
    </submittedName>
</protein>
<dbReference type="EMBL" id="VYZN01000061">
    <property type="protein sequence ID" value="KAE9525253.1"/>
    <property type="molecule type" value="Genomic_DNA"/>
</dbReference>
<feature type="transmembrane region" description="Helical" evidence="1">
    <location>
        <begin position="201"/>
        <end position="219"/>
    </location>
</feature>
<evidence type="ECO:0000313" key="2">
    <source>
        <dbReference type="EMBL" id="KAE9525253.1"/>
    </source>
</evidence>
<keyword evidence="1" id="KW-0472">Membrane</keyword>
<feature type="transmembrane region" description="Helical" evidence="1">
    <location>
        <begin position="150"/>
        <end position="170"/>
    </location>
</feature>
<dbReference type="Proteomes" id="UP000475862">
    <property type="component" value="Unassembled WGS sequence"/>
</dbReference>
<proteinExistence type="predicted"/>
<name>A0A6G0T3N6_APHGL</name>
<gene>
    <name evidence="2" type="ORF">AGLY_014321</name>
</gene>
<comment type="caution">
    <text evidence="2">The sequence shown here is derived from an EMBL/GenBank/DDBJ whole genome shotgun (WGS) entry which is preliminary data.</text>
</comment>
<keyword evidence="3" id="KW-1185">Reference proteome</keyword>